<evidence type="ECO:0000313" key="2">
    <source>
        <dbReference type="EMBL" id="KAF8911665.1"/>
    </source>
</evidence>
<evidence type="ECO:0000259" key="1">
    <source>
        <dbReference type="PROSITE" id="PS50097"/>
    </source>
</evidence>
<dbReference type="PROSITE" id="PS50097">
    <property type="entry name" value="BTB"/>
    <property type="match status" value="1"/>
</dbReference>
<keyword evidence="3" id="KW-1185">Reference proteome</keyword>
<sequence>MDTEWKTLKRHDEYYILGGDLCILAKHIHFRVHRYFFERESNWFRKQLVVPASPGAKPQGSDDSNAIILEDLTPAEFARFLWVFYNPKFSLYDAEVEDWSSILVLAQRWSFPEVKALAVRELEQKPMLDVKRIKLYHETDVDRNILIPRYAALIEREEPLTLTEGFDLGMETTLQIAQGREEARAARLPSGVRSPLTPTLKGADLHEVVRELFKIAPNAPLEEEEGQSTSAVNGFHTSGALVLIPLLD</sequence>
<dbReference type="InterPro" id="IPR011333">
    <property type="entry name" value="SKP1/BTB/POZ_sf"/>
</dbReference>
<dbReference type="OrthoDB" id="9997739at2759"/>
<dbReference type="InterPro" id="IPR000210">
    <property type="entry name" value="BTB/POZ_dom"/>
</dbReference>
<dbReference type="AlphaFoldDB" id="A0A9P5NWM9"/>
<dbReference type="SMART" id="SM00225">
    <property type="entry name" value="BTB"/>
    <property type="match status" value="1"/>
</dbReference>
<gene>
    <name evidence="2" type="ORF">CPB84DRAFT_1671992</name>
</gene>
<dbReference type="SUPFAM" id="SSF54695">
    <property type="entry name" value="POZ domain"/>
    <property type="match status" value="1"/>
</dbReference>
<name>A0A9P5NWM9_GYMJU</name>
<accession>A0A9P5NWM9</accession>
<dbReference type="Pfam" id="PF00651">
    <property type="entry name" value="BTB"/>
    <property type="match status" value="1"/>
</dbReference>
<dbReference type="Proteomes" id="UP000724874">
    <property type="component" value="Unassembled WGS sequence"/>
</dbReference>
<organism evidence="2 3">
    <name type="scientific">Gymnopilus junonius</name>
    <name type="common">Spectacular rustgill mushroom</name>
    <name type="synonym">Gymnopilus spectabilis subsp. junonius</name>
    <dbReference type="NCBI Taxonomy" id="109634"/>
    <lineage>
        <taxon>Eukaryota</taxon>
        <taxon>Fungi</taxon>
        <taxon>Dikarya</taxon>
        <taxon>Basidiomycota</taxon>
        <taxon>Agaricomycotina</taxon>
        <taxon>Agaricomycetes</taxon>
        <taxon>Agaricomycetidae</taxon>
        <taxon>Agaricales</taxon>
        <taxon>Agaricineae</taxon>
        <taxon>Hymenogastraceae</taxon>
        <taxon>Gymnopilus</taxon>
    </lineage>
</organism>
<evidence type="ECO:0000313" key="3">
    <source>
        <dbReference type="Proteomes" id="UP000724874"/>
    </source>
</evidence>
<dbReference type="Gene3D" id="3.30.710.10">
    <property type="entry name" value="Potassium Channel Kv1.1, Chain A"/>
    <property type="match status" value="1"/>
</dbReference>
<protein>
    <recommendedName>
        <fullName evidence="1">BTB domain-containing protein</fullName>
    </recommendedName>
</protein>
<comment type="caution">
    <text evidence="2">The sequence shown here is derived from an EMBL/GenBank/DDBJ whole genome shotgun (WGS) entry which is preliminary data.</text>
</comment>
<proteinExistence type="predicted"/>
<reference evidence="2" key="1">
    <citation type="submission" date="2020-11" db="EMBL/GenBank/DDBJ databases">
        <authorList>
            <consortium name="DOE Joint Genome Institute"/>
            <person name="Ahrendt S."/>
            <person name="Riley R."/>
            <person name="Andreopoulos W."/>
            <person name="LaButti K."/>
            <person name="Pangilinan J."/>
            <person name="Ruiz-duenas F.J."/>
            <person name="Barrasa J.M."/>
            <person name="Sanchez-Garcia M."/>
            <person name="Camarero S."/>
            <person name="Miyauchi S."/>
            <person name="Serrano A."/>
            <person name="Linde D."/>
            <person name="Babiker R."/>
            <person name="Drula E."/>
            <person name="Ayuso-Fernandez I."/>
            <person name="Pacheco R."/>
            <person name="Padilla G."/>
            <person name="Ferreira P."/>
            <person name="Barriuso J."/>
            <person name="Kellner H."/>
            <person name="Castanera R."/>
            <person name="Alfaro M."/>
            <person name="Ramirez L."/>
            <person name="Pisabarro A.G."/>
            <person name="Kuo A."/>
            <person name="Tritt A."/>
            <person name="Lipzen A."/>
            <person name="He G."/>
            <person name="Yan M."/>
            <person name="Ng V."/>
            <person name="Cullen D."/>
            <person name="Martin F."/>
            <person name="Rosso M.-N."/>
            <person name="Henrissat B."/>
            <person name="Hibbett D."/>
            <person name="Martinez A.T."/>
            <person name="Grigoriev I.V."/>
        </authorList>
    </citation>
    <scope>NUCLEOTIDE SEQUENCE</scope>
    <source>
        <strain evidence="2">AH 44721</strain>
    </source>
</reference>
<feature type="domain" description="BTB" evidence="1">
    <location>
        <begin position="19"/>
        <end position="93"/>
    </location>
</feature>
<dbReference type="EMBL" id="JADNYJ010000004">
    <property type="protein sequence ID" value="KAF8911665.1"/>
    <property type="molecule type" value="Genomic_DNA"/>
</dbReference>